<proteinExistence type="predicted"/>
<dbReference type="RefSeq" id="WP_379186595.1">
    <property type="nucleotide sequence ID" value="NZ_JBHSOW010000015.1"/>
</dbReference>
<name>A0ABW0VQG5_9BACL</name>
<comment type="caution">
    <text evidence="1">The sequence shown here is derived from an EMBL/GenBank/DDBJ whole genome shotgun (WGS) entry which is preliminary data.</text>
</comment>
<evidence type="ECO:0000313" key="1">
    <source>
        <dbReference type="EMBL" id="MFC5648135.1"/>
    </source>
</evidence>
<evidence type="ECO:0000313" key="2">
    <source>
        <dbReference type="Proteomes" id="UP001596047"/>
    </source>
</evidence>
<dbReference type="Proteomes" id="UP001596047">
    <property type="component" value="Unassembled WGS sequence"/>
</dbReference>
<dbReference type="EMBL" id="JBHSOW010000015">
    <property type="protein sequence ID" value="MFC5648135.1"/>
    <property type="molecule type" value="Genomic_DNA"/>
</dbReference>
<reference evidence="2" key="1">
    <citation type="journal article" date="2019" name="Int. J. Syst. Evol. Microbiol.">
        <title>The Global Catalogue of Microorganisms (GCM) 10K type strain sequencing project: providing services to taxonomists for standard genome sequencing and annotation.</title>
        <authorList>
            <consortium name="The Broad Institute Genomics Platform"/>
            <consortium name="The Broad Institute Genome Sequencing Center for Infectious Disease"/>
            <person name="Wu L."/>
            <person name="Ma J."/>
        </authorList>
    </citation>
    <scope>NUCLEOTIDE SEQUENCE [LARGE SCALE GENOMIC DNA]</scope>
    <source>
        <strain evidence="2">CGMCC 1.3240</strain>
    </source>
</reference>
<accession>A0ABW0VQG5</accession>
<protein>
    <submittedName>
        <fullName evidence="1">Uncharacterized protein</fullName>
    </submittedName>
</protein>
<sequence>MDEEQTICPWCHTEIRWDEELGPEQHCPHCGNELSGYRTLKLGLDDEDEEEVEEVEEEVDWEEEKSYRTQREAVLGDVSELRQYSRDRLALDETMERILDDQLEAPECPSCQEYMLDIGTNDVTSDQFTPRIPEALQAPLLSPPFKVVMYVCPSCFHSVNRLSPQDQERLVRSLAKAAADNQ</sequence>
<organism evidence="1 2">
    <name type="scientific">Paenibacillus solisilvae</name>
    <dbReference type="NCBI Taxonomy" id="2486751"/>
    <lineage>
        <taxon>Bacteria</taxon>
        <taxon>Bacillati</taxon>
        <taxon>Bacillota</taxon>
        <taxon>Bacilli</taxon>
        <taxon>Bacillales</taxon>
        <taxon>Paenibacillaceae</taxon>
        <taxon>Paenibacillus</taxon>
    </lineage>
</organism>
<gene>
    <name evidence="1" type="ORF">ACFPYJ_03200</name>
</gene>
<keyword evidence="2" id="KW-1185">Reference proteome</keyword>